<name>A0A2K9EJX8_9RHOB</name>
<dbReference type="CDD" id="cd03349">
    <property type="entry name" value="LbH_XAT"/>
    <property type="match status" value="1"/>
</dbReference>
<reference evidence="5 6" key="1">
    <citation type="submission" date="2017-12" db="EMBL/GenBank/DDBJ databases">
        <authorList>
            <person name="Hurst M.R.H."/>
        </authorList>
    </citation>
    <scope>NUCLEOTIDE SEQUENCE [LARGE SCALE GENOMIC DNA]</scope>
    <source>
        <strain evidence="5 6">BM15</strain>
    </source>
</reference>
<keyword evidence="4" id="KW-0012">Acyltransferase</keyword>
<proteinExistence type="inferred from homology"/>
<keyword evidence="6" id="KW-1185">Reference proteome</keyword>
<dbReference type="InterPro" id="IPR011004">
    <property type="entry name" value="Trimer_LpxA-like_sf"/>
</dbReference>
<organism evidence="5 6">
    <name type="scientific">Paracoccus tegillarcae</name>
    <dbReference type="NCBI Taxonomy" id="1529068"/>
    <lineage>
        <taxon>Bacteria</taxon>
        <taxon>Pseudomonadati</taxon>
        <taxon>Pseudomonadota</taxon>
        <taxon>Alphaproteobacteria</taxon>
        <taxon>Rhodobacterales</taxon>
        <taxon>Paracoccaceae</taxon>
        <taxon>Paracoccus</taxon>
    </lineage>
</organism>
<keyword evidence="3" id="KW-0677">Repeat</keyword>
<dbReference type="PROSITE" id="PS00101">
    <property type="entry name" value="HEXAPEP_TRANSFERASES"/>
    <property type="match status" value="1"/>
</dbReference>
<dbReference type="Pfam" id="PF00132">
    <property type="entry name" value="Hexapep"/>
    <property type="match status" value="1"/>
</dbReference>
<protein>
    <submittedName>
        <fullName evidence="5">Acetyltransferase</fullName>
    </submittedName>
</protein>
<comment type="similarity">
    <text evidence="1">Belongs to the transferase hexapeptide repeat family.</text>
</comment>
<evidence type="ECO:0000256" key="3">
    <source>
        <dbReference type="ARBA" id="ARBA00022737"/>
    </source>
</evidence>
<evidence type="ECO:0000313" key="5">
    <source>
        <dbReference type="EMBL" id="AUH33687.1"/>
    </source>
</evidence>
<dbReference type="KEGG" id="paro:CUV01_10070"/>
<evidence type="ECO:0000313" key="6">
    <source>
        <dbReference type="Proteomes" id="UP000233742"/>
    </source>
</evidence>
<dbReference type="InterPro" id="IPR001451">
    <property type="entry name" value="Hexapep"/>
</dbReference>
<dbReference type="RefSeq" id="WP_101460356.1">
    <property type="nucleotide sequence ID" value="NZ_CP025408.1"/>
</dbReference>
<sequence length="218" mass="23535">MLARFFDTNAAYPMKFADGRENRGLVHLNRVIDHPNIDIGDYSYASSFEPPDDWAVRLAPYTYAGAPERLRIGRFCQIADRVRIITASANHPMAGISTYPFAIFDHARLGEYMDQLDSLPDTVIGHDVWLGDAATVLPGARIGCGVIVGAGAVVGGTVPDYAVVAGNPGRVLRMRYAPDQVAVLMRLQWWDWPAEAVEAAIPALAAGDISALEALAPG</sequence>
<dbReference type="InterPro" id="IPR018357">
    <property type="entry name" value="Hexapep_transf_CS"/>
</dbReference>
<dbReference type="InterPro" id="IPR050179">
    <property type="entry name" value="Trans_hexapeptide_repeat"/>
</dbReference>
<dbReference type="PANTHER" id="PTHR43300:SF11">
    <property type="entry name" value="ACETYLTRANSFERASE RV3034C-RELATED"/>
    <property type="match status" value="1"/>
</dbReference>
<accession>A0A2K9EJX8</accession>
<gene>
    <name evidence="5" type="ORF">CUV01_10070</name>
</gene>
<evidence type="ECO:0000256" key="4">
    <source>
        <dbReference type="ARBA" id="ARBA00023315"/>
    </source>
</evidence>
<dbReference type="OrthoDB" id="9815592at2"/>
<dbReference type="Gene3D" id="2.160.10.10">
    <property type="entry name" value="Hexapeptide repeat proteins"/>
    <property type="match status" value="1"/>
</dbReference>
<evidence type="ECO:0000256" key="2">
    <source>
        <dbReference type="ARBA" id="ARBA00022679"/>
    </source>
</evidence>
<dbReference type="EMBL" id="CP025408">
    <property type="protein sequence ID" value="AUH33687.1"/>
    <property type="molecule type" value="Genomic_DNA"/>
</dbReference>
<keyword evidence="2 5" id="KW-0808">Transferase</keyword>
<dbReference type="GO" id="GO:0016746">
    <property type="term" value="F:acyltransferase activity"/>
    <property type="evidence" value="ECO:0007669"/>
    <property type="project" value="UniProtKB-KW"/>
</dbReference>
<dbReference type="AlphaFoldDB" id="A0A2K9EJX8"/>
<evidence type="ECO:0000256" key="1">
    <source>
        <dbReference type="ARBA" id="ARBA00007274"/>
    </source>
</evidence>
<dbReference type="Proteomes" id="UP000233742">
    <property type="component" value="Chromosome"/>
</dbReference>
<dbReference type="SUPFAM" id="SSF51161">
    <property type="entry name" value="Trimeric LpxA-like enzymes"/>
    <property type="match status" value="1"/>
</dbReference>
<dbReference type="PANTHER" id="PTHR43300">
    <property type="entry name" value="ACETYLTRANSFERASE"/>
    <property type="match status" value="1"/>
</dbReference>